<protein>
    <submittedName>
        <fullName evidence="3">Polymer-forming cytoskeletal</fullName>
    </submittedName>
</protein>
<feature type="region of interest" description="Disordered" evidence="2">
    <location>
        <begin position="1"/>
        <end position="35"/>
    </location>
</feature>
<feature type="compositionally biased region" description="Basic and acidic residues" evidence="2">
    <location>
        <begin position="157"/>
        <end position="169"/>
    </location>
</feature>
<keyword evidence="4" id="KW-1185">Reference proteome</keyword>
<evidence type="ECO:0000313" key="4">
    <source>
        <dbReference type="Proteomes" id="UP000094769"/>
    </source>
</evidence>
<evidence type="ECO:0000256" key="2">
    <source>
        <dbReference type="SAM" id="MobiDB-lite"/>
    </source>
</evidence>
<dbReference type="OrthoDB" id="9811682at2"/>
<dbReference type="RefSeq" id="WP_069127360.1">
    <property type="nucleotide sequence ID" value="NZ_MARB01000025.1"/>
</dbReference>
<dbReference type="Proteomes" id="UP000094769">
    <property type="component" value="Unassembled WGS sequence"/>
</dbReference>
<feature type="compositionally biased region" description="Polar residues" evidence="2">
    <location>
        <begin position="170"/>
        <end position="179"/>
    </location>
</feature>
<sequence>MFDRNKRETHDESDSIPTSETRESEERFDTQNRAREAAVIGPSIQINGDLSGEEDLIIQGKVSGTIQLREKSLTVGTKGQVDASVLAHSIIIEGKVNGDLCGSERVSIRKTGNVHGNIVSPKVSLDEGCRFKGSIDMDQETINKAFGKSATPSVTTKPEHASTKSKNIEINRSNKTGESSAAEKKVNSGSTG</sequence>
<comment type="similarity">
    <text evidence="1">Belongs to the bactofilin family.</text>
</comment>
<dbReference type="Pfam" id="PF04519">
    <property type="entry name" value="Bactofilin"/>
    <property type="match status" value="1"/>
</dbReference>
<feature type="compositionally biased region" description="Basic and acidic residues" evidence="2">
    <location>
        <begin position="1"/>
        <end position="13"/>
    </location>
</feature>
<proteinExistence type="inferred from homology"/>
<dbReference type="PANTHER" id="PTHR35024">
    <property type="entry name" value="HYPOTHETICAL CYTOSOLIC PROTEIN"/>
    <property type="match status" value="1"/>
</dbReference>
<name>A0A7Z0VJG0_9GAMM</name>
<reference evidence="3 4" key="1">
    <citation type="submission" date="2016-06" db="EMBL/GenBank/DDBJ databases">
        <title>Genome sequence of endosymbiont of Candidatus Endolucinida thiodiazotropha.</title>
        <authorList>
            <person name="Poehlein A."/>
            <person name="Koenig S."/>
            <person name="Heiden S.E."/>
            <person name="Thuermer A."/>
            <person name="Voget S."/>
            <person name="Daniel R."/>
            <person name="Markert S."/>
            <person name="Gros O."/>
            <person name="Schweder T."/>
        </authorList>
    </citation>
    <scope>NUCLEOTIDE SEQUENCE [LARGE SCALE GENOMIC DNA]</scope>
    <source>
        <strain evidence="3 4">COS</strain>
    </source>
</reference>
<organism evidence="3 4">
    <name type="scientific">Candidatus Thiodiazotropha endolucinida</name>
    <dbReference type="NCBI Taxonomy" id="1655433"/>
    <lineage>
        <taxon>Bacteria</taxon>
        <taxon>Pseudomonadati</taxon>
        <taxon>Pseudomonadota</taxon>
        <taxon>Gammaproteobacteria</taxon>
        <taxon>Chromatiales</taxon>
        <taxon>Sedimenticolaceae</taxon>
        <taxon>Candidatus Thiodiazotropha</taxon>
    </lineage>
</organism>
<comment type="caution">
    <text evidence="3">The sequence shown here is derived from an EMBL/GenBank/DDBJ whole genome shotgun (WGS) entry which is preliminary data.</text>
</comment>
<evidence type="ECO:0000256" key="1">
    <source>
        <dbReference type="ARBA" id="ARBA00044755"/>
    </source>
</evidence>
<feature type="region of interest" description="Disordered" evidence="2">
    <location>
        <begin position="146"/>
        <end position="192"/>
    </location>
</feature>
<evidence type="ECO:0000313" key="3">
    <source>
        <dbReference type="EMBL" id="ODJ86254.1"/>
    </source>
</evidence>
<dbReference type="EMBL" id="MARB01000025">
    <property type="protein sequence ID" value="ODJ86254.1"/>
    <property type="molecule type" value="Genomic_DNA"/>
</dbReference>
<feature type="compositionally biased region" description="Basic and acidic residues" evidence="2">
    <location>
        <begin position="20"/>
        <end position="35"/>
    </location>
</feature>
<dbReference type="AlphaFoldDB" id="A0A7Z0VJG0"/>
<gene>
    <name evidence="3" type="ORF">CODIS_35750</name>
</gene>
<dbReference type="PANTHER" id="PTHR35024:SF4">
    <property type="entry name" value="POLYMER-FORMING CYTOSKELETAL PROTEIN"/>
    <property type="match status" value="1"/>
</dbReference>
<accession>A0A7Z0VJG0</accession>
<dbReference type="InterPro" id="IPR007607">
    <property type="entry name" value="BacA/B"/>
</dbReference>